<dbReference type="Gene3D" id="3.40.50.720">
    <property type="entry name" value="NAD(P)-binding Rossmann-like Domain"/>
    <property type="match status" value="1"/>
</dbReference>
<accession>A0A2N7W531</accession>
<protein>
    <recommendedName>
        <fullName evidence="1">NmrA-like domain-containing protein</fullName>
    </recommendedName>
</protein>
<dbReference type="Proteomes" id="UP000235659">
    <property type="component" value="Unassembled WGS sequence"/>
</dbReference>
<evidence type="ECO:0000313" key="4">
    <source>
        <dbReference type="Proteomes" id="UP000235659"/>
    </source>
</evidence>
<sequence>MSEKRVVGVMCASGRMGQAQVRQLLATGHSPRAFSRSWKAVAEEFRSVKAVAADFGDVESMASAFEGLDAIFSTIPSFAGANSFQYARNLIDAAKRADVTRIVHNSAMWAPDTPCGEPLYDLVLELENIFAASGLDVTIFRPVLFMDNLLTRFQKPDLVGRGLYRYCQRPGLMANWISMDDLAKFMVAALDRDDLIGRRVVVGGPQTLAIEEVVSILSEILGRSITYEYESPYDLGVRMHGVLGLGDQFPREAYAEMMRSFYTFNNESAHQPFVVDMATVLKEIPIHMSTLREWASRQDWSLEAKGPVAVGSLAG</sequence>
<evidence type="ECO:0000313" key="5">
    <source>
        <dbReference type="Proteomes" id="UP000494205"/>
    </source>
</evidence>
<reference evidence="3 4" key="1">
    <citation type="submission" date="2018-01" db="EMBL/GenBank/DDBJ databases">
        <title>Whole genome analyses suggest that Burkholderia sensu lato contains two further novel genera in the rhizoxinica-symbiotica group Mycetohabitans gen. nov., and Trinickia gen. nov.: implications for the evolution of diazotrophy and nodulation in the Burkholderiaceae.</title>
        <authorList>
            <person name="Estrada-de los Santos P."/>
            <person name="Palmer M."/>
            <person name="Chavez-Ramirez B."/>
            <person name="Beukes C."/>
            <person name="Steenkamp E.T."/>
            <person name="Hirsch A.M."/>
            <person name="Manyaka P."/>
            <person name="Maluk M."/>
            <person name="Lafos M."/>
            <person name="Crook M."/>
            <person name="Gross E."/>
            <person name="Simon M.F."/>
            <person name="Bueno dos Reis Junior F."/>
            <person name="Poole P.S."/>
            <person name="Venter S.N."/>
            <person name="James E.K."/>
        </authorList>
    </citation>
    <scope>NUCLEOTIDE SEQUENCE [LARGE SCALE GENOMIC DNA]</scope>
    <source>
        <strain evidence="3 4">WSM 3937</strain>
    </source>
</reference>
<evidence type="ECO:0000259" key="1">
    <source>
        <dbReference type="Pfam" id="PF05368"/>
    </source>
</evidence>
<evidence type="ECO:0000313" key="2">
    <source>
        <dbReference type="EMBL" id="CAB3735889.1"/>
    </source>
</evidence>
<reference evidence="2 5" key="2">
    <citation type="submission" date="2020-04" db="EMBL/GenBank/DDBJ databases">
        <authorList>
            <person name="De Canck E."/>
        </authorList>
    </citation>
    <scope>NUCLEOTIDE SEQUENCE [LARGE SCALE GENOMIC DNA]</scope>
    <source>
        <strain evidence="2 5">LMG 27174</strain>
    </source>
</reference>
<dbReference type="EMBL" id="CADIJZ010000033">
    <property type="protein sequence ID" value="CAB3735889.1"/>
    <property type="molecule type" value="Genomic_DNA"/>
</dbReference>
<dbReference type="PANTHER" id="PTHR43162:SF1">
    <property type="entry name" value="PRESTALK A DIFFERENTIATION PROTEIN A"/>
    <property type="match status" value="1"/>
</dbReference>
<proteinExistence type="predicted"/>
<dbReference type="RefSeq" id="WP_102635827.1">
    <property type="nucleotide sequence ID" value="NZ_CADIJZ010000033.1"/>
</dbReference>
<dbReference type="Proteomes" id="UP000494205">
    <property type="component" value="Unassembled WGS sequence"/>
</dbReference>
<dbReference type="AlphaFoldDB" id="A0A2N7W531"/>
<gene>
    <name evidence="3" type="ORF">C0Z16_30805</name>
    <name evidence="2" type="ORF">LMG27174_06248</name>
</gene>
<dbReference type="PANTHER" id="PTHR43162">
    <property type="match status" value="1"/>
</dbReference>
<dbReference type="InterPro" id="IPR036291">
    <property type="entry name" value="NAD(P)-bd_dom_sf"/>
</dbReference>
<name>A0A2N7W531_9BURK</name>
<dbReference type="OrthoDB" id="9798669at2"/>
<dbReference type="InterPro" id="IPR051604">
    <property type="entry name" value="Ergot_Alk_Oxidoreductase"/>
</dbReference>
<dbReference type="EMBL" id="PNXY01000034">
    <property type="protein sequence ID" value="PMS24508.1"/>
    <property type="molecule type" value="Genomic_DNA"/>
</dbReference>
<feature type="domain" description="NmrA-like" evidence="1">
    <location>
        <begin position="4"/>
        <end position="294"/>
    </location>
</feature>
<dbReference type="Pfam" id="PF05368">
    <property type="entry name" value="NmrA"/>
    <property type="match status" value="1"/>
</dbReference>
<dbReference type="SUPFAM" id="SSF51735">
    <property type="entry name" value="NAD(P)-binding Rossmann-fold domains"/>
    <property type="match status" value="1"/>
</dbReference>
<organism evidence="2 5">
    <name type="scientific">Paraburkholderia rhynchosiae</name>
    <dbReference type="NCBI Taxonomy" id="487049"/>
    <lineage>
        <taxon>Bacteria</taxon>
        <taxon>Pseudomonadati</taxon>
        <taxon>Pseudomonadota</taxon>
        <taxon>Betaproteobacteria</taxon>
        <taxon>Burkholderiales</taxon>
        <taxon>Burkholderiaceae</taxon>
        <taxon>Paraburkholderia</taxon>
    </lineage>
</organism>
<dbReference type="InterPro" id="IPR008030">
    <property type="entry name" value="NmrA-like"/>
</dbReference>
<keyword evidence="4" id="KW-1185">Reference proteome</keyword>
<evidence type="ECO:0000313" key="3">
    <source>
        <dbReference type="EMBL" id="PMS24508.1"/>
    </source>
</evidence>